<accession>A0AAP0LV81</accession>
<reference evidence="2 3" key="1">
    <citation type="submission" date="2024-05" db="EMBL/GenBank/DDBJ databases">
        <title>Haplotype-resolved chromosome-level genome assembly of Huyou (Citrus changshanensis).</title>
        <authorList>
            <person name="Miao C."/>
            <person name="Chen W."/>
            <person name="Wu Y."/>
            <person name="Wang L."/>
            <person name="Zhao S."/>
            <person name="Grierson D."/>
            <person name="Xu C."/>
            <person name="Chen K."/>
        </authorList>
    </citation>
    <scope>NUCLEOTIDE SEQUENCE [LARGE SCALE GENOMIC DNA]</scope>
    <source>
        <strain evidence="2">01-14</strain>
        <tissue evidence="2">Leaf</tissue>
    </source>
</reference>
<feature type="compositionally biased region" description="Basic residues" evidence="1">
    <location>
        <begin position="161"/>
        <end position="172"/>
    </location>
</feature>
<evidence type="ECO:0000313" key="3">
    <source>
        <dbReference type="Proteomes" id="UP001428341"/>
    </source>
</evidence>
<proteinExistence type="predicted"/>
<feature type="compositionally biased region" description="Basic and acidic residues" evidence="1">
    <location>
        <begin position="85"/>
        <end position="128"/>
    </location>
</feature>
<feature type="compositionally biased region" description="Basic and acidic residues" evidence="1">
    <location>
        <begin position="63"/>
        <end position="75"/>
    </location>
</feature>
<feature type="compositionally biased region" description="Polar residues" evidence="1">
    <location>
        <begin position="15"/>
        <end position="39"/>
    </location>
</feature>
<dbReference type="EMBL" id="JBCGBO010000024">
    <property type="protein sequence ID" value="KAK9183371.1"/>
    <property type="molecule type" value="Genomic_DNA"/>
</dbReference>
<evidence type="ECO:0000313" key="2">
    <source>
        <dbReference type="EMBL" id="KAK9183371.1"/>
    </source>
</evidence>
<gene>
    <name evidence="2" type="ORF">WN944_026523</name>
</gene>
<feature type="compositionally biased region" description="Basic and acidic residues" evidence="1">
    <location>
        <begin position="1"/>
        <end position="14"/>
    </location>
</feature>
<feature type="compositionally biased region" description="Basic and acidic residues" evidence="1">
    <location>
        <begin position="40"/>
        <end position="54"/>
    </location>
</feature>
<feature type="region of interest" description="Disordered" evidence="1">
    <location>
        <begin position="1"/>
        <end position="128"/>
    </location>
</feature>
<sequence length="261" mass="29425">MNKENGEEIHKEGKQFTSPWKHTQSLLNEPENQNRNSAEPNRKKPDEENQHRLDNLNPIGAEHLMKDGETLKTEKSSNQTPESTAGKEKGFGDWKIKAGKIGEKQKEGKQGNEGNLQEKKEKAGNATKKETMAIGKELGQTLTQNEIEVEEIDDGPGKQVKQLKKRKWKYQARKCDGKPSQNGGTLLKKRQNWEMGGTSPEHKRSKVVSLTKMTVAEYNFDSPQAKIKLNWEASSGEEMDFATTIIEELTAEAGCQPRRQP</sequence>
<organism evidence="2 3">
    <name type="scientific">Citrus x changshan-huyou</name>
    <dbReference type="NCBI Taxonomy" id="2935761"/>
    <lineage>
        <taxon>Eukaryota</taxon>
        <taxon>Viridiplantae</taxon>
        <taxon>Streptophyta</taxon>
        <taxon>Embryophyta</taxon>
        <taxon>Tracheophyta</taxon>
        <taxon>Spermatophyta</taxon>
        <taxon>Magnoliopsida</taxon>
        <taxon>eudicotyledons</taxon>
        <taxon>Gunneridae</taxon>
        <taxon>Pentapetalae</taxon>
        <taxon>rosids</taxon>
        <taxon>malvids</taxon>
        <taxon>Sapindales</taxon>
        <taxon>Rutaceae</taxon>
        <taxon>Aurantioideae</taxon>
        <taxon>Citrus</taxon>
    </lineage>
</organism>
<dbReference type="AlphaFoldDB" id="A0AAP0LV81"/>
<name>A0AAP0LV81_9ROSI</name>
<comment type="caution">
    <text evidence="2">The sequence shown here is derived from an EMBL/GenBank/DDBJ whole genome shotgun (WGS) entry which is preliminary data.</text>
</comment>
<evidence type="ECO:0000256" key="1">
    <source>
        <dbReference type="SAM" id="MobiDB-lite"/>
    </source>
</evidence>
<protein>
    <submittedName>
        <fullName evidence="2">Uncharacterized protein</fullName>
    </submittedName>
</protein>
<feature type="region of interest" description="Disordered" evidence="1">
    <location>
        <begin position="156"/>
        <end position="208"/>
    </location>
</feature>
<keyword evidence="3" id="KW-1185">Reference proteome</keyword>
<dbReference type="Proteomes" id="UP001428341">
    <property type="component" value="Unassembled WGS sequence"/>
</dbReference>